<keyword evidence="7" id="KW-0472">Membrane</keyword>
<keyword evidence="3" id="KW-0812">Transmembrane</keyword>
<dbReference type="PANTHER" id="PTHR48041:SF139">
    <property type="entry name" value="PROTEIN SCARLET"/>
    <property type="match status" value="1"/>
</dbReference>
<accession>A0A699ZX30</accession>
<keyword evidence="10" id="KW-1185">Reference proteome</keyword>
<evidence type="ECO:0000313" key="10">
    <source>
        <dbReference type="Proteomes" id="UP000485058"/>
    </source>
</evidence>
<keyword evidence="2" id="KW-0813">Transport</keyword>
<dbReference type="GO" id="GO:0016887">
    <property type="term" value="F:ATP hydrolysis activity"/>
    <property type="evidence" value="ECO:0007669"/>
    <property type="project" value="InterPro"/>
</dbReference>
<dbReference type="GO" id="GO:0042626">
    <property type="term" value="F:ATPase-coupled transmembrane transporter activity"/>
    <property type="evidence" value="ECO:0007669"/>
    <property type="project" value="TreeGrafter"/>
</dbReference>
<evidence type="ECO:0000256" key="4">
    <source>
        <dbReference type="ARBA" id="ARBA00022741"/>
    </source>
</evidence>
<protein>
    <submittedName>
        <fullName evidence="9">ABC transporter domain-containing protein</fullName>
    </submittedName>
</protein>
<feature type="domain" description="AAA+ ATPase" evidence="8">
    <location>
        <begin position="42"/>
        <end position="174"/>
    </location>
</feature>
<name>A0A699ZX30_HAELA</name>
<dbReference type="GO" id="GO:0005524">
    <property type="term" value="F:ATP binding"/>
    <property type="evidence" value="ECO:0007669"/>
    <property type="project" value="UniProtKB-KW"/>
</dbReference>
<dbReference type="SMART" id="SM00382">
    <property type="entry name" value="AAA"/>
    <property type="match status" value="1"/>
</dbReference>
<keyword evidence="4" id="KW-0547">Nucleotide-binding</keyword>
<dbReference type="Pfam" id="PF00005">
    <property type="entry name" value="ABC_tran"/>
    <property type="match status" value="2"/>
</dbReference>
<evidence type="ECO:0000256" key="7">
    <source>
        <dbReference type="ARBA" id="ARBA00023136"/>
    </source>
</evidence>
<keyword evidence="6" id="KW-1133">Transmembrane helix</keyword>
<evidence type="ECO:0000256" key="2">
    <source>
        <dbReference type="ARBA" id="ARBA00022448"/>
    </source>
</evidence>
<proteinExistence type="predicted"/>
<organism evidence="9 10">
    <name type="scientific">Haematococcus lacustris</name>
    <name type="common">Green alga</name>
    <name type="synonym">Haematococcus pluvialis</name>
    <dbReference type="NCBI Taxonomy" id="44745"/>
    <lineage>
        <taxon>Eukaryota</taxon>
        <taxon>Viridiplantae</taxon>
        <taxon>Chlorophyta</taxon>
        <taxon>core chlorophytes</taxon>
        <taxon>Chlorophyceae</taxon>
        <taxon>CS clade</taxon>
        <taxon>Chlamydomonadales</taxon>
        <taxon>Haematococcaceae</taxon>
        <taxon>Haematococcus</taxon>
    </lineage>
</organism>
<dbReference type="EMBL" id="BLLF01002242">
    <property type="protein sequence ID" value="GFH23306.1"/>
    <property type="molecule type" value="Genomic_DNA"/>
</dbReference>
<evidence type="ECO:0000313" key="9">
    <source>
        <dbReference type="EMBL" id="GFH23306.1"/>
    </source>
</evidence>
<dbReference type="InterPro" id="IPR003439">
    <property type="entry name" value="ABC_transporter-like_ATP-bd"/>
</dbReference>
<evidence type="ECO:0000256" key="5">
    <source>
        <dbReference type="ARBA" id="ARBA00022840"/>
    </source>
</evidence>
<dbReference type="Proteomes" id="UP000485058">
    <property type="component" value="Unassembled WGS sequence"/>
</dbReference>
<dbReference type="InterPro" id="IPR017871">
    <property type="entry name" value="ABC_transporter-like_CS"/>
</dbReference>
<comment type="caution">
    <text evidence="9">The sequence shown here is derived from an EMBL/GenBank/DDBJ whole genome shotgun (WGS) entry which is preliminary data.</text>
</comment>
<dbReference type="PROSITE" id="PS00211">
    <property type="entry name" value="ABC_TRANSPORTER_1"/>
    <property type="match status" value="1"/>
</dbReference>
<sequence length="177" mass="18863">MSGASAHQPVDIAFTQLSVDVLDKKSRTSKRILHGVSGVAEAGRLLAIMGASGAGKSTLLDVLAAQEQSSSGLQVSGQLLVNGRPRRLRDFARIRELDLQGCADTVVGDELLDMKGISGGQKRRVSLGIELIKDPSVIFLDEPTSGLDSEMALSVMEGLVRLARKDRTVVCTIHQDL</sequence>
<comment type="subcellular location">
    <subcellularLocation>
        <location evidence="1">Membrane</location>
        <topology evidence="1">Multi-pass membrane protein</topology>
    </subcellularLocation>
</comment>
<evidence type="ECO:0000256" key="6">
    <source>
        <dbReference type="ARBA" id="ARBA00022989"/>
    </source>
</evidence>
<dbReference type="PANTHER" id="PTHR48041">
    <property type="entry name" value="ABC TRANSPORTER G FAMILY MEMBER 28"/>
    <property type="match status" value="1"/>
</dbReference>
<dbReference type="SUPFAM" id="SSF52540">
    <property type="entry name" value="P-loop containing nucleoside triphosphate hydrolases"/>
    <property type="match status" value="1"/>
</dbReference>
<evidence type="ECO:0000256" key="1">
    <source>
        <dbReference type="ARBA" id="ARBA00004141"/>
    </source>
</evidence>
<dbReference type="Gene3D" id="3.40.50.300">
    <property type="entry name" value="P-loop containing nucleotide triphosphate hydrolases"/>
    <property type="match status" value="2"/>
</dbReference>
<gene>
    <name evidence="9" type="ORF">HaLaN_20901</name>
</gene>
<keyword evidence="5" id="KW-0067">ATP-binding</keyword>
<dbReference type="AlphaFoldDB" id="A0A699ZX30"/>
<dbReference type="InterPro" id="IPR003593">
    <property type="entry name" value="AAA+_ATPase"/>
</dbReference>
<dbReference type="GO" id="GO:0005886">
    <property type="term" value="C:plasma membrane"/>
    <property type="evidence" value="ECO:0007669"/>
    <property type="project" value="TreeGrafter"/>
</dbReference>
<reference evidence="9 10" key="1">
    <citation type="submission" date="2020-02" db="EMBL/GenBank/DDBJ databases">
        <title>Draft genome sequence of Haematococcus lacustris strain NIES-144.</title>
        <authorList>
            <person name="Morimoto D."/>
            <person name="Nakagawa S."/>
            <person name="Yoshida T."/>
            <person name="Sawayama S."/>
        </authorList>
    </citation>
    <scope>NUCLEOTIDE SEQUENCE [LARGE SCALE GENOMIC DNA]</scope>
    <source>
        <strain evidence="9 10">NIES-144</strain>
    </source>
</reference>
<dbReference type="InterPro" id="IPR027417">
    <property type="entry name" value="P-loop_NTPase"/>
</dbReference>
<dbReference type="InterPro" id="IPR050352">
    <property type="entry name" value="ABCG_transporters"/>
</dbReference>
<evidence type="ECO:0000259" key="8">
    <source>
        <dbReference type="SMART" id="SM00382"/>
    </source>
</evidence>
<evidence type="ECO:0000256" key="3">
    <source>
        <dbReference type="ARBA" id="ARBA00022692"/>
    </source>
</evidence>